<accession>A0A1T4ZZ47</accession>
<evidence type="ECO:0000313" key="7">
    <source>
        <dbReference type="EMBL" id="SKB27653.1"/>
    </source>
</evidence>
<keyword evidence="5 6" id="KW-0472">Membrane</keyword>
<dbReference type="Proteomes" id="UP000189981">
    <property type="component" value="Unassembled WGS sequence"/>
</dbReference>
<dbReference type="NCBIfam" id="TIGR00374">
    <property type="entry name" value="flippase-like domain"/>
    <property type="match status" value="1"/>
</dbReference>
<feature type="transmembrane region" description="Helical" evidence="6">
    <location>
        <begin position="45"/>
        <end position="64"/>
    </location>
</feature>
<reference evidence="8" key="1">
    <citation type="submission" date="2017-02" db="EMBL/GenBank/DDBJ databases">
        <authorList>
            <person name="Varghese N."/>
            <person name="Submissions S."/>
        </authorList>
    </citation>
    <scope>NUCLEOTIDE SEQUENCE [LARGE SCALE GENOMIC DNA]</scope>
    <source>
        <strain evidence="8">DSM 22385</strain>
    </source>
</reference>
<feature type="transmembrane region" description="Helical" evidence="6">
    <location>
        <begin position="213"/>
        <end position="236"/>
    </location>
</feature>
<dbReference type="STRING" id="572036.SAMN05661099_0071"/>
<name>A0A1T4ZZ47_9SPHI</name>
<evidence type="ECO:0000256" key="4">
    <source>
        <dbReference type="ARBA" id="ARBA00022989"/>
    </source>
</evidence>
<dbReference type="EMBL" id="FUYR01000001">
    <property type="protein sequence ID" value="SKB27653.1"/>
    <property type="molecule type" value="Genomic_DNA"/>
</dbReference>
<keyword evidence="2" id="KW-1003">Cell membrane</keyword>
<gene>
    <name evidence="7" type="ORF">SAMN05661099_0071</name>
</gene>
<dbReference type="PANTHER" id="PTHR40277">
    <property type="entry name" value="BLL5419 PROTEIN"/>
    <property type="match status" value="1"/>
</dbReference>
<evidence type="ECO:0000256" key="3">
    <source>
        <dbReference type="ARBA" id="ARBA00022692"/>
    </source>
</evidence>
<comment type="subcellular location">
    <subcellularLocation>
        <location evidence="1">Cell membrane</location>
        <topology evidence="1">Multi-pass membrane protein</topology>
    </subcellularLocation>
</comment>
<evidence type="ECO:0000256" key="2">
    <source>
        <dbReference type="ARBA" id="ARBA00022475"/>
    </source>
</evidence>
<dbReference type="InterPro" id="IPR022791">
    <property type="entry name" value="L-PG_synthase/AglD"/>
</dbReference>
<sequence length="293" mass="33501">MDKTKSWKFFKLLLKLSISGLSLYLVSRKVEVKDLKDAFSESNPLFLFFAFVAFVISQIISASRLNSFFRGIGLNISALYNFKIYLLGMFYNLFLPGGIGGDGYKIFLLRKRFSIKGRRLFQAIFFDRLSGLWALGLITSILIIFIPYLGIPNWVPISVVLTGSVVYYFVMRRYFLDYSYNFFITHGKALLVQSMQVVSVIILLYALNHEGKFAPYLFMFLLSSLVAIFPFTVGGLGARELVFVYGAQYFQMDQHLAVIISLLFYCISAILSFSGIYFVFYPKQLGEKKINLA</sequence>
<evidence type="ECO:0000256" key="6">
    <source>
        <dbReference type="SAM" id="Phobius"/>
    </source>
</evidence>
<dbReference type="OrthoDB" id="1123508at2"/>
<feature type="transmembrane region" description="Helical" evidence="6">
    <location>
        <begin position="256"/>
        <end position="280"/>
    </location>
</feature>
<feature type="transmembrane region" description="Helical" evidence="6">
    <location>
        <begin position="129"/>
        <end position="148"/>
    </location>
</feature>
<keyword evidence="3 6" id="KW-0812">Transmembrane</keyword>
<feature type="transmembrane region" description="Helical" evidence="6">
    <location>
        <begin position="84"/>
        <end position="108"/>
    </location>
</feature>
<dbReference type="PANTHER" id="PTHR40277:SF1">
    <property type="entry name" value="BLL5419 PROTEIN"/>
    <property type="match status" value="1"/>
</dbReference>
<evidence type="ECO:0000256" key="1">
    <source>
        <dbReference type="ARBA" id="ARBA00004651"/>
    </source>
</evidence>
<keyword evidence="4 6" id="KW-1133">Transmembrane helix</keyword>
<feature type="transmembrane region" description="Helical" evidence="6">
    <location>
        <begin position="190"/>
        <end position="207"/>
    </location>
</feature>
<organism evidence="7 8">
    <name type="scientific">Daejeonella lutea</name>
    <dbReference type="NCBI Taxonomy" id="572036"/>
    <lineage>
        <taxon>Bacteria</taxon>
        <taxon>Pseudomonadati</taxon>
        <taxon>Bacteroidota</taxon>
        <taxon>Sphingobacteriia</taxon>
        <taxon>Sphingobacteriales</taxon>
        <taxon>Sphingobacteriaceae</taxon>
        <taxon>Daejeonella</taxon>
    </lineage>
</organism>
<evidence type="ECO:0000256" key="5">
    <source>
        <dbReference type="ARBA" id="ARBA00023136"/>
    </source>
</evidence>
<feature type="transmembrane region" description="Helical" evidence="6">
    <location>
        <begin position="154"/>
        <end position="170"/>
    </location>
</feature>
<proteinExistence type="predicted"/>
<dbReference type="Pfam" id="PF03706">
    <property type="entry name" value="LPG_synthase_TM"/>
    <property type="match status" value="1"/>
</dbReference>
<evidence type="ECO:0008006" key="9">
    <source>
        <dbReference type="Google" id="ProtNLM"/>
    </source>
</evidence>
<keyword evidence="8" id="KW-1185">Reference proteome</keyword>
<dbReference type="RefSeq" id="WP_079700589.1">
    <property type="nucleotide sequence ID" value="NZ_FUYR01000001.1"/>
</dbReference>
<dbReference type="AlphaFoldDB" id="A0A1T4ZZ47"/>
<dbReference type="GO" id="GO:0005886">
    <property type="term" value="C:plasma membrane"/>
    <property type="evidence" value="ECO:0007669"/>
    <property type="project" value="UniProtKB-SubCell"/>
</dbReference>
<evidence type="ECO:0000313" key="8">
    <source>
        <dbReference type="Proteomes" id="UP000189981"/>
    </source>
</evidence>
<protein>
    <recommendedName>
        <fullName evidence="9">Lysylphosphatidylglycerol synthase TM region</fullName>
    </recommendedName>
</protein>